<dbReference type="NCBIfam" id="TIGR02823">
    <property type="entry name" value="oxido_YhdH"/>
    <property type="match status" value="1"/>
</dbReference>
<dbReference type="EC" id="1.1.1.1" evidence="2"/>
<dbReference type="InterPro" id="IPR013154">
    <property type="entry name" value="ADH-like_N"/>
</dbReference>
<dbReference type="InterPro" id="IPR051397">
    <property type="entry name" value="Zn-ADH-like_protein"/>
</dbReference>
<dbReference type="PANTHER" id="PTHR43677:SF1">
    <property type="entry name" value="ACRYLYL-COA REDUCTASE ACUI-RELATED"/>
    <property type="match status" value="1"/>
</dbReference>
<dbReference type="SUPFAM" id="SSF51735">
    <property type="entry name" value="NAD(P)-binding Rossmann-fold domains"/>
    <property type="match status" value="1"/>
</dbReference>
<sequence length="345" mass="36384">MIQWHAYRAIETKNEASDAAPIVESSWQLVDDSCLPAIGKSKGEGEVLIKVQYSSVNYKDALSASGNRGVTRSFPHTPGIDAAGIVVTDASGQFSEGTEVVIFGYDLGMNTCGGYGEYIRVPATWVLIKPENLTFEDSMRWGTAGFTAALSVEKLLKAGIKPDAGKIIVTGATGGVGSVAVSLLAKLGFEVVAVTGKEAAKDWLLNLGATEVLNRADLLPMAKKPMTRPLYQAGVDTCGGDMIAAVLPQLNYGGALTTCGMVAGSDFSASVFPFIIRGIDLLGVDSVEIAQTHKQLLIKKVADEWQLPTLADFTKTIGRSELPAVLADVLAGKGQGRYLLDLAKA</sequence>
<dbReference type="Pfam" id="PF00107">
    <property type="entry name" value="ADH_zinc_N"/>
    <property type="match status" value="1"/>
</dbReference>
<reference evidence="2 3" key="1">
    <citation type="journal article" date="2013" name="Nat. Commun.">
        <title>Genome sequence and functional genomic analysis of the oil-degrading bacterium Oleispira antarctica.</title>
        <authorList>
            <person name="Kube M."/>
            <person name="Chernikova T.N."/>
            <person name="Al-Ramahi Y."/>
            <person name="Beloqui A."/>
            <person name="Lopez-Cortez N."/>
            <person name="Guazzaroni M.E."/>
            <person name="Heipieper H.J."/>
            <person name="Klages S."/>
            <person name="Kotsyurbenko O.R."/>
            <person name="Langer I."/>
            <person name="Nechitaylo T.Y."/>
            <person name="Lunsdorf H."/>
            <person name="Fernandez M."/>
            <person name="Juarez S."/>
            <person name="Ciordia S."/>
            <person name="Singer A."/>
            <person name="Kagan O."/>
            <person name="Egorova O."/>
            <person name="Petit P.A."/>
            <person name="Stogios P."/>
            <person name="Kim Y."/>
            <person name="Tchigvintsev A."/>
            <person name="Flick R."/>
            <person name="Denaro R."/>
            <person name="Genovese M."/>
            <person name="Albar J.P."/>
            <person name="Reva O.N."/>
            <person name="Martinez-Gomariz M."/>
            <person name="Tran H."/>
            <person name="Ferrer M."/>
            <person name="Savchenko A."/>
            <person name="Yakunin A.F."/>
            <person name="Yakimov M.M."/>
            <person name="Golyshina O.V."/>
            <person name="Reinhardt R."/>
            <person name="Golyshin P.N."/>
        </authorList>
    </citation>
    <scope>NUCLEOTIDE SEQUENCE [LARGE SCALE GENOMIC DNA]</scope>
</reference>
<organism evidence="2 3">
    <name type="scientific">Oleispira antarctica RB-8</name>
    <dbReference type="NCBI Taxonomy" id="698738"/>
    <lineage>
        <taxon>Bacteria</taxon>
        <taxon>Pseudomonadati</taxon>
        <taxon>Pseudomonadota</taxon>
        <taxon>Gammaproteobacteria</taxon>
        <taxon>Oceanospirillales</taxon>
        <taxon>Oceanospirillaceae</taxon>
        <taxon>Oleispira</taxon>
    </lineage>
</organism>
<evidence type="ECO:0000313" key="3">
    <source>
        <dbReference type="Proteomes" id="UP000032749"/>
    </source>
</evidence>
<evidence type="ECO:0000259" key="1">
    <source>
        <dbReference type="SMART" id="SM00829"/>
    </source>
</evidence>
<dbReference type="AlphaFoldDB" id="R4YTY9"/>
<dbReference type="PATRIC" id="fig|698738.3.peg.2108"/>
<dbReference type="KEGG" id="oai:OLEAN_C20380"/>
<dbReference type="Gene3D" id="3.90.180.10">
    <property type="entry name" value="Medium-chain alcohol dehydrogenases, catalytic domain"/>
    <property type="match status" value="1"/>
</dbReference>
<dbReference type="SMART" id="SM00829">
    <property type="entry name" value="PKS_ER"/>
    <property type="match status" value="1"/>
</dbReference>
<dbReference type="HOGENOM" id="CLU_026673_26_3_6"/>
<dbReference type="CDD" id="cd05280">
    <property type="entry name" value="MDR_yhdh_yhfp"/>
    <property type="match status" value="1"/>
</dbReference>
<proteinExistence type="predicted"/>
<accession>R4YTY9</accession>
<name>R4YTY9_OLEAN</name>
<dbReference type="InterPro" id="IPR014188">
    <property type="entry name" value="Acrylyl-CoA_reductase_AcuI"/>
</dbReference>
<dbReference type="Gene3D" id="3.40.50.720">
    <property type="entry name" value="NAD(P)-binding Rossmann-like Domain"/>
    <property type="match status" value="1"/>
</dbReference>
<protein>
    <submittedName>
        <fullName evidence="2">Alcohol dehydrogenase</fullName>
        <ecNumber evidence="2">1.1.1.1</ecNumber>
    </submittedName>
</protein>
<dbReference type="Proteomes" id="UP000032749">
    <property type="component" value="Chromosome"/>
</dbReference>
<dbReference type="PANTHER" id="PTHR43677">
    <property type="entry name" value="SHORT-CHAIN DEHYDROGENASE/REDUCTASE"/>
    <property type="match status" value="1"/>
</dbReference>
<keyword evidence="3" id="KW-1185">Reference proteome</keyword>
<dbReference type="GO" id="GO:0004022">
    <property type="term" value="F:alcohol dehydrogenase (NAD+) activity"/>
    <property type="evidence" value="ECO:0007669"/>
    <property type="project" value="UniProtKB-EC"/>
</dbReference>
<feature type="domain" description="Enoyl reductase (ER)" evidence="1">
    <location>
        <begin position="28"/>
        <end position="340"/>
    </location>
</feature>
<dbReference type="InterPro" id="IPR011032">
    <property type="entry name" value="GroES-like_sf"/>
</dbReference>
<dbReference type="Pfam" id="PF08240">
    <property type="entry name" value="ADH_N"/>
    <property type="match status" value="1"/>
</dbReference>
<dbReference type="InterPro" id="IPR013149">
    <property type="entry name" value="ADH-like_C"/>
</dbReference>
<gene>
    <name evidence="2" type="primary">adhA</name>
    <name evidence="2" type="ORF">OLEAN_C20380</name>
</gene>
<dbReference type="EMBL" id="FO203512">
    <property type="protein sequence ID" value="CCK76214.1"/>
    <property type="molecule type" value="Genomic_DNA"/>
</dbReference>
<dbReference type="SUPFAM" id="SSF50129">
    <property type="entry name" value="GroES-like"/>
    <property type="match status" value="1"/>
</dbReference>
<dbReference type="InterPro" id="IPR036291">
    <property type="entry name" value="NAD(P)-bd_dom_sf"/>
</dbReference>
<evidence type="ECO:0000313" key="2">
    <source>
        <dbReference type="EMBL" id="CCK76214.1"/>
    </source>
</evidence>
<dbReference type="GO" id="GO:0043957">
    <property type="term" value="F:acryloyl-CoA reductase (NADPH) activity"/>
    <property type="evidence" value="ECO:0007669"/>
    <property type="project" value="TreeGrafter"/>
</dbReference>
<dbReference type="InterPro" id="IPR020843">
    <property type="entry name" value="ER"/>
</dbReference>
<dbReference type="STRING" id="698738.OLEAN_C20380"/>
<keyword evidence="2" id="KW-0560">Oxidoreductase</keyword>